<evidence type="ECO:0000313" key="13">
    <source>
        <dbReference type="EMBL" id="AJE02904.1"/>
    </source>
</evidence>
<dbReference type="STRING" id="345632.GPICK_05545"/>
<name>A0A0B5BCU3_9BACT</name>
<reference evidence="13 14" key="1">
    <citation type="journal article" date="2015" name="Genome Announc.">
        <title>Complete Genome of Geobacter pickeringii G13T, a Metal-Reducing Isolate from Sedimentary Kaolin Deposits.</title>
        <authorList>
            <person name="Badalamenti J.P."/>
            <person name="Bond D.R."/>
        </authorList>
    </citation>
    <scope>NUCLEOTIDE SEQUENCE [LARGE SCALE GENOMIC DNA]</scope>
    <source>
        <strain evidence="13 14">G13</strain>
    </source>
</reference>
<sequence length="393" mass="43031">MLRYLTAGESHGPQLTAIVEGMPAGLKLSEELVSRDLARRQEGYGRGGRMKIERDEVQILSGVRWGETIGSPVTLAVRNRDWVNWEEKMSPHERHRDEKIRVTRSRPGHADLPGAMKYDQRDVRNILERSSARETAVRVAVGSVARAFLAAFGIEVSGFVVELGGIKAERNGLSLERMKDMAAKSELFTFDPAAEELMKRFIDGARDAGDTVGGSVEIIASGVPVGLGSHVQWDRKLDARLALAVMSIQAIKGVEIGLGFDAARRPGSQVHDEIYYDSTRVARGESTGFFRKTNNAGGVEGGISNGEEIVIRAAMKPIPTLYKPLQSVDMVTKEPFEATVERSDCCAVPAAAVVAESVVAVEIANAFLEKFGGDSMAEVRRNYESYREYLQAF</sequence>
<dbReference type="PANTHER" id="PTHR21085:SF0">
    <property type="entry name" value="CHORISMATE SYNTHASE"/>
    <property type="match status" value="1"/>
</dbReference>
<dbReference type="Proteomes" id="UP000057609">
    <property type="component" value="Chromosome"/>
</dbReference>
<accession>A0A0B5BCU3</accession>
<dbReference type="OrthoDB" id="9771806at2"/>
<evidence type="ECO:0000256" key="10">
    <source>
        <dbReference type="ARBA" id="ARBA00023239"/>
    </source>
</evidence>
<feature type="binding site" evidence="11">
    <location>
        <position position="301"/>
    </location>
    <ligand>
        <name>FMN</name>
        <dbReference type="ChEBI" id="CHEBI:58210"/>
    </ligand>
</feature>
<dbReference type="Gene3D" id="3.60.150.10">
    <property type="entry name" value="Chorismate synthase AroC"/>
    <property type="match status" value="1"/>
</dbReference>
<dbReference type="PROSITE" id="PS00788">
    <property type="entry name" value="CHORISMATE_SYNTHASE_2"/>
    <property type="match status" value="1"/>
</dbReference>
<dbReference type="EC" id="4.2.3.5" evidence="3 11"/>
<evidence type="ECO:0000313" key="14">
    <source>
        <dbReference type="Proteomes" id="UP000057609"/>
    </source>
</evidence>
<dbReference type="UniPathway" id="UPA00053">
    <property type="reaction ID" value="UER00090"/>
</dbReference>
<dbReference type="NCBIfam" id="TIGR00033">
    <property type="entry name" value="aroC"/>
    <property type="match status" value="1"/>
</dbReference>
<comment type="catalytic activity">
    <reaction evidence="11 12">
        <text>5-O-(1-carboxyvinyl)-3-phosphoshikimate = chorismate + phosphate</text>
        <dbReference type="Rhea" id="RHEA:21020"/>
        <dbReference type="ChEBI" id="CHEBI:29748"/>
        <dbReference type="ChEBI" id="CHEBI:43474"/>
        <dbReference type="ChEBI" id="CHEBI:57701"/>
        <dbReference type="EC" id="4.2.3.5"/>
    </reaction>
</comment>
<keyword evidence="14" id="KW-1185">Reference proteome</keyword>
<evidence type="ECO:0000256" key="1">
    <source>
        <dbReference type="ARBA" id="ARBA00005044"/>
    </source>
</evidence>
<dbReference type="InterPro" id="IPR000453">
    <property type="entry name" value="Chorismate_synth"/>
</dbReference>
<dbReference type="GO" id="GO:0010181">
    <property type="term" value="F:FMN binding"/>
    <property type="evidence" value="ECO:0007669"/>
    <property type="project" value="TreeGrafter"/>
</dbReference>
<dbReference type="Pfam" id="PF01264">
    <property type="entry name" value="Chorismate_synt"/>
    <property type="match status" value="1"/>
</dbReference>
<dbReference type="InterPro" id="IPR020541">
    <property type="entry name" value="Chorismate_synthase_CS"/>
</dbReference>
<feature type="binding site" evidence="11">
    <location>
        <position position="342"/>
    </location>
    <ligand>
        <name>FMN</name>
        <dbReference type="ChEBI" id="CHEBI:58210"/>
    </ligand>
</feature>
<dbReference type="RefSeq" id="WP_039741193.1">
    <property type="nucleotide sequence ID" value="NZ_CP009788.1"/>
</dbReference>
<dbReference type="GO" id="GO:0008652">
    <property type="term" value="P:amino acid biosynthetic process"/>
    <property type="evidence" value="ECO:0007669"/>
    <property type="project" value="UniProtKB-KW"/>
</dbReference>
<evidence type="ECO:0000256" key="8">
    <source>
        <dbReference type="ARBA" id="ARBA00022857"/>
    </source>
</evidence>
<dbReference type="InterPro" id="IPR035904">
    <property type="entry name" value="Chorismate_synth_AroC_sf"/>
</dbReference>
<dbReference type="AlphaFoldDB" id="A0A0B5BCU3"/>
<dbReference type="FunFam" id="3.60.150.10:FF:000002">
    <property type="entry name" value="Chorismate synthase"/>
    <property type="match status" value="1"/>
</dbReference>
<feature type="binding site" evidence="11">
    <location>
        <begin position="316"/>
        <end position="320"/>
    </location>
    <ligand>
        <name>FMN</name>
        <dbReference type="ChEBI" id="CHEBI:58210"/>
    </ligand>
</feature>
<feature type="binding site" evidence="11">
    <location>
        <begin position="129"/>
        <end position="131"/>
    </location>
    <ligand>
        <name>FMN</name>
        <dbReference type="ChEBI" id="CHEBI:58210"/>
    </ligand>
</feature>
<comment type="cofactor">
    <cofactor evidence="11 12">
        <name>FMNH2</name>
        <dbReference type="ChEBI" id="CHEBI:57618"/>
    </cofactor>
    <text evidence="11 12">Reduced FMN (FMNH(2)).</text>
</comment>
<organism evidence="13 14">
    <name type="scientific">Geobacter pickeringii</name>
    <dbReference type="NCBI Taxonomy" id="345632"/>
    <lineage>
        <taxon>Bacteria</taxon>
        <taxon>Pseudomonadati</taxon>
        <taxon>Thermodesulfobacteriota</taxon>
        <taxon>Desulfuromonadia</taxon>
        <taxon>Geobacterales</taxon>
        <taxon>Geobacteraceae</taxon>
        <taxon>Geobacter</taxon>
    </lineage>
</organism>
<comment type="subunit">
    <text evidence="11">Homotetramer.</text>
</comment>
<evidence type="ECO:0000256" key="11">
    <source>
        <dbReference type="HAMAP-Rule" id="MF_00300"/>
    </source>
</evidence>
<keyword evidence="7 11" id="KW-0274">FAD</keyword>
<keyword evidence="4 11" id="KW-0028">Amino-acid biosynthesis</keyword>
<evidence type="ECO:0000256" key="12">
    <source>
        <dbReference type="RuleBase" id="RU000605"/>
    </source>
</evidence>
<dbReference type="PANTHER" id="PTHR21085">
    <property type="entry name" value="CHORISMATE SYNTHASE"/>
    <property type="match status" value="1"/>
</dbReference>
<dbReference type="PROSITE" id="PS00787">
    <property type="entry name" value="CHORISMATE_SYNTHASE_1"/>
    <property type="match status" value="1"/>
</dbReference>
<evidence type="ECO:0000256" key="9">
    <source>
        <dbReference type="ARBA" id="ARBA00023141"/>
    </source>
</evidence>
<protein>
    <recommendedName>
        <fullName evidence="3 11">Chorismate synthase</fullName>
        <shortName evidence="11">CS</shortName>
        <ecNumber evidence="3 11">4.2.3.5</ecNumber>
    </recommendedName>
    <alternativeName>
        <fullName evidence="11">5-enolpyruvylshikimate-3-phosphate phospholyase</fullName>
    </alternativeName>
</protein>
<evidence type="ECO:0000256" key="5">
    <source>
        <dbReference type="ARBA" id="ARBA00022630"/>
    </source>
</evidence>
<dbReference type="GO" id="GO:0009423">
    <property type="term" value="P:chorismate biosynthetic process"/>
    <property type="evidence" value="ECO:0007669"/>
    <property type="project" value="UniProtKB-UniRule"/>
</dbReference>
<dbReference type="GO" id="GO:0005829">
    <property type="term" value="C:cytosol"/>
    <property type="evidence" value="ECO:0007669"/>
    <property type="project" value="TreeGrafter"/>
</dbReference>
<keyword evidence="5 11" id="KW-0285">Flavoprotein</keyword>
<dbReference type="GO" id="GO:0009073">
    <property type="term" value="P:aromatic amino acid family biosynthetic process"/>
    <property type="evidence" value="ECO:0007669"/>
    <property type="project" value="UniProtKB-KW"/>
</dbReference>
<feature type="binding site" evidence="11">
    <location>
        <begin position="249"/>
        <end position="250"/>
    </location>
    <ligand>
        <name>FMN</name>
        <dbReference type="ChEBI" id="CHEBI:58210"/>
    </ligand>
</feature>
<dbReference type="HOGENOM" id="CLU_034547_2_0_7"/>
<keyword evidence="6 11" id="KW-0288">FMN</keyword>
<keyword evidence="9 11" id="KW-0057">Aromatic amino acid biosynthesis</keyword>
<evidence type="ECO:0000256" key="7">
    <source>
        <dbReference type="ARBA" id="ARBA00022827"/>
    </source>
</evidence>
<dbReference type="PIRSF" id="PIRSF001456">
    <property type="entry name" value="Chorismate_synth"/>
    <property type="match status" value="1"/>
</dbReference>
<comment type="function">
    <text evidence="11">Catalyzes the anti-1,4-elimination of the C-3 phosphate and the C-6 proR hydrogen from 5-enolpyruvylshikimate-3-phosphate (EPSP) to yield chorismate, which is the branch point compound that serves as the starting substrate for the three terminal pathways of aromatic amino acid biosynthesis. This reaction introduces a second double bond into the aromatic ring system.</text>
</comment>
<dbReference type="HAMAP" id="MF_00300">
    <property type="entry name" value="Chorismate_synth"/>
    <property type="match status" value="1"/>
</dbReference>
<dbReference type="NCBIfam" id="NF003793">
    <property type="entry name" value="PRK05382.1"/>
    <property type="match status" value="1"/>
</dbReference>
<evidence type="ECO:0000256" key="4">
    <source>
        <dbReference type="ARBA" id="ARBA00022605"/>
    </source>
</evidence>
<dbReference type="EMBL" id="CP009788">
    <property type="protein sequence ID" value="AJE02904.1"/>
    <property type="molecule type" value="Genomic_DNA"/>
</dbReference>
<dbReference type="KEGG" id="gpi:GPICK_05545"/>
<dbReference type="CDD" id="cd07304">
    <property type="entry name" value="Chorismate_synthase"/>
    <property type="match status" value="1"/>
</dbReference>
<dbReference type="GO" id="GO:0004107">
    <property type="term" value="F:chorismate synthase activity"/>
    <property type="evidence" value="ECO:0007669"/>
    <property type="project" value="UniProtKB-UniRule"/>
</dbReference>
<feature type="binding site" evidence="11">
    <location>
        <position position="46"/>
    </location>
    <ligand>
        <name>NADP(+)</name>
        <dbReference type="ChEBI" id="CHEBI:58349"/>
    </ligand>
</feature>
<comment type="pathway">
    <text evidence="1 11 12">Metabolic intermediate biosynthesis; chorismate biosynthesis; chorismate from D-erythrose 4-phosphate and phosphoenolpyruvate: step 7/7.</text>
</comment>
<gene>
    <name evidence="11" type="primary">aroC</name>
    <name evidence="13" type="ORF">GPICK_05545</name>
</gene>
<evidence type="ECO:0000256" key="3">
    <source>
        <dbReference type="ARBA" id="ARBA00013036"/>
    </source>
</evidence>
<evidence type="ECO:0000256" key="6">
    <source>
        <dbReference type="ARBA" id="ARBA00022643"/>
    </source>
</evidence>
<feature type="binding site" evidence="11">
    <location>
        <position position="40"/>
    </location>
    <ligand>
        <name>NADP(+)</name>
        <dbReference type="ChEBI" id="CHEBI:58349"/>
    </ligand>
</feature>
<keyword evidence="8 11" id="KW-0521">NADP</keyword>
<comment type="similarity">
    <text evidence="2 11 12">Belongs to the chorismate synthase family.</text>
</comment>
<proteinExistence type="inferred from homology"/>
<dbReference type="SUPFAM" id="SSF103263">
    <property type="entry name" value="Chorismate synthase, AroC"/>
    <property type="match status" value="1"/>
</dbReference>
<keyword evidence="10 11" id="KW-0456">Lyase</keyword>
<evidence type="ECO:0000256" key="2">
    <source>
        <dbReference type="ARBA" id="ARBA00008014"/>
    </source>
</evidence>